<protein>
    <recommendedName>
        <fullName evidence="7">Kinesin light chain</fullName>
    </recommendedName>
</protein>
<accession>A0A8S2VHW6</accession>
<evidence type="ECO:0000256" key="2">
    <source>
        <dbReference type="ARBA" id="ARBA00022803"/>
    </source>
</evidence>
<keyword evidence="2 3" id="KW-0802">TPR repeat</keyword>
<name>A0A8S2VHW6_9BILA</name>
<evidence type="ECO:0000313" key="6">
    <source>
        <dbReference type="Proteomes" id="UP000682733"/>
    </source>
</evidence>
<dbReference type="PROSITE" id="PS50005">
    <property type="entry name" value="TPR"/>
    <property type="match status" value="2"/>
</dbReference>
<dbReference type="EMBL" id="CAJOBA010072834">
    <property type="protein sequence ID" value="CAF4401171.1"/>
    <property type="molecule type" value="Genomic_DNA"/>
</dbReference>
<evidence type="ECO:0000313" key="5">
    <source>
        <dbReference type="EMBL" id="CAF4401171.1"/>
    </source>
</evidence>
<dbReference type="Proteomes" id="UP000677228">
    <property type="component" value="Unassembled WGS sequence"/>
</dbReference>
<feature type="repeat" description="TPR" evidence="3">
    <location>
        <begin position="5"/>
        <end position="38"/>
    </location>
</feature>
<reference evidence="5" key="1">
    <citation type="submission" date="2021-02" db="EMBL/GenBank/DDBJ databases">
        <authorList>
            <person name="Nowell W R."/>
        </authorList>
    </citation>
    <scope>NUCLEOTIDE SEQUENCE</scope>
</reference>
<dbReference type="Gene3D" id="1.25.40.10">
    <property type="entry name" value="Tetratricopeptide repeat domain"/>
    <property type="match status" value="1"/>
</dbReference>
<proteinExistence type="predicted"/>
<feature type="non-terminal residue" evidence="5">
    <location>
        <position position="1"/>
    </location>
</feature>
<dbReference type="PANTHER" id="PTHR45641">
    <property type="entry name" value="TETRATRICOPEPTIDE REPEAT PROTEIN (AFU_ORTHOLOGUE AFUA_6G03870)"/>
    <property type="match status" value="1"/>
</dbReference>
<dbReference type="Pfam" id="PF13424">
    <property type="entry name" value="TPR_12"/>
    <property type="match status" value="1"/>
</dbReference>
<evidence type="ECO:0000313" key="4">
    <source>
        <dbReference type="EMBL" id="CAF1595302.1"/>
    </source>
</evidence>
<dbReference type="InterPro" id="IPR019734">
    <property type="entry name" value="TPR_rpt"/>
</dbReference>
<evidence type="ECO:0000256" key="3">
    <source>
        <dbReference type="PROSITE-ProRule" id="PRU00339"/>
    </source>
</evidence>
<dbReference type="Proteomes" id="UP000682733">
    <property type="component" value="Unassembled WGS sequence"/>
</dbReference>
<gene>
    <name evidence="4" type="ORF">OVA965_LOCUS41781</name>
    <name evidence="5" type="ORF">TMI583_LOCUS43513</name>
</gene>
<dbReference type="AlphaFoldDB" id="A0A8S2VHW6"/>
<evidence type="ECO:0000256" key="1">
    <source>
        <dbReference type="ARBA" id="ARBA00022737"/>
    </source>
</evidence>
<dbReference type="SUPFAM" id="SSF48452">
    <property type="entry name" value="TPR-like"/>
    <property type="match status" value="1"/>
</dbReference>
<feature type="repeat" description="TPR" evidence="3">
    <location>
        <begin position="54"/>
        <end position="87"/>
    </location>
</feature>
<dbReference type="InterPro" id="IPR011990">
    <property type="entry name" value="TPR-like_helical_dom_sf"/>
</dbReference>
<sequence length="107" mass="12259">HLDTAITLNNFGNAYYKKRDYAESLTYHKKSLKIRQKQSSNDHTDIAAKHNDIVQSLINIADVLLDQDELNTALEFYSQVLTIQKRDFDPRGHDDLVARLSGSNRVV</sequence>
<dbReference type="PANTHER" id="PTHR45641:SF19">
    <property type="entry name" value="NEPHROCYSTIN-3"/>
    <property type="match status" value="1"/>
</dbReference>
<keyword evidence="1" id="KW-0677">Repeat</keyword>
<organism evidence="5 6">
    <name type="scientific">Didymodactylos carnosus</name>
    <dbReference type="NCBI Taxonomy" id="1234261"/>
    <lineage>
        <taxon>Eukaryota</taxon>
        <taxon>Metazoa</taxon>
        <taxon>Spiralia</taxon>
        <taxon>Gnathifera</taxon>
        <taxon>Rotifera</taxon>
        <taxon>Eurotatoria</taxon>
        <taxon>Bdelloidea</taxon>
        <taxon>Philodinida</taxon>
        <taxon>Philodinidae</taxon>
        <taxon>Didymodactylos</taxon>
    </lineage>
</organism>
<dbReference type="SMART" id="SM00028">
    <property type="entry name" value="TPR"/>
    <property type="match status" value="2"/>
</dbReference>
<dbReference type="EMBL" id="CAJNOK010049272">
    <property type="protein sequence ID" value="CAF1595302.1"/>
    <property type="molecule type" value="Genomic_DNA"/>
</dbReference>
<comment type="caution">
    <text evidence="5">The sequence shown here is derived from an EMBL/GenBank/DDBJ whole genome shotgun (WGS) entry which is preliminary data.</text>
</comment>
<evidence type="ECO:0008006" key="7">
    <source>
        <dbReference type="Google" id="ProtNLM"/>
    </source>
</evidence>